<keyword evidence="2" id="KW-1185">Reference proteome</keyword>
<sequence length="629" mass="70293">MKFCSALLLYSCLAWTQAEEPESRFALVISTLEDIVKNIDNQSKREEIAFTEFKAWCASEIDGLTTGSEKAKLSSEKAFVKLRELTASISALEHSIGSLDNDVKELQDAQDQMSSIREEEASKYTEEVELNTQSSRTVDKALSKISGSKTAFLQRQSLEPDSGYVVGLLKGIKERLNETRSELDLTEEAKRKTHASLFKAKKDQASVLQNEVLTKTLQLQQARVELIEAQRIYDEEQDSSKDMFRMKGETAQKCDAKTGEYNIRKEDQKKEREAIVEATALLKQEEAGRQNAAGATSFLQVVSKKRDVSGKKDLVRKAVALMQHQTKEKAKGMDKAAEAVLGLVEAIRNHQTEDTKRKHFCEFQIDENEDAKRKLAGEVARLKAREDYLSSETMSLSKEVDTLKKEAATFTERLTQFEEARSKEQESYRASTRDRGLTIKVVQKAKSIVEGFYKSNDPTSLFEQKAEPKETWRLGRSRNGGLGSSVIAMLDTIVSDFKKEQADADQAEQASAEELDKVRSDTKSLFDKKLEHVSKLLQEKARDAQELSQVKADAELKTASLSATEDALSKLGSDCTSLLATYEKLTDERRKQILQLQDVADILSGATVGSRTGLNAGLLELQSLDAEDD</sequence>
<comment type="caution">
    <text evidence="1">The sequence shown here is derived from an EMBL/GenBank/DDBJ whole genome shotgun (WGS) entry which is preliminary data.</text>
</comment>
<name>A0ABP0HAX4_9DINO</name>
<evidence type="ECO:0000313" key="1">
    <source>
        <dbReference type="EMBL" id="CAK8986858.1"/>
    </source>
</evidence>
<accession>A0ABP0HAX4</accession>
<proteinExistence type="predicted"/>
<organism evidence="1 2">
    <name type="scientific">Durusdinium trenchii</name>
    <dbReference type="NCBI Taxonomy" id="1381693"/>
    <lineage>
        <taxon>Eukaryota</taxon>
        <taxon>Sar</taxon>
        <taxon>Alveolata</taxon>
        <taxon>Dinophyceae</taxon>
        <taxon>Suessiales</taxon>
        <taxon>Symbiodiniaceae</taxon>
        <taxon>Durusdinium</taxon>
    </lineage>
</organism>
<protein>
    <submittedName>
        <fullName evidence="1">Uncharacterized protein</fullName>
    </submittedName>
</protein>
<dbReference type="EMBL" id="CAXAMM010000281">
    <property type="protein sequence ID" value="CAK8986858.1"/>
    <property type="molecule type" value="Genomic_DNA"/>
</dbReference>
<reference evidence="1 2" key="1">
    <citation type="submission" date="2024-02" db="EMBL/GenBank/DDBJ databases">
        <authorList>
            <person name="Chen Y."/>
            <person name="Shah S."/>
            <person name="Dougan E. K."/>
            <person name="Thang M."/>
            <person name="Chan C."/>
        </authorList>
    </citation>
    <scope>NUCLEOTIDE SEQUENCE [LARGE SCALE GENOMIC DNA]</scope>
</reference>
<dbReference type="Proteomes" id="UP001642464">
    <property type="component" value="Unassembled WGS sequence"/>
</dbReference>
<gene>
    <name evidence="1" type="ORF">SCF082_LOCUS731</name>
</gene>
<evidence type="ECO:0000313" key="2">
    <source>
        <dbReference type="Proteomes" id="UP001642464"/>
    </source>
</evidence>